<evidence type="ECO:0000313" key="3">
    <source>
        <dbReference type="RefSeq" id="XP_021827718.1"/>
    </source>
</evidence>
<evidence type="ECO:0000313" key="2">
    <source>
        <dbReference type="Proteomes" id="UP000515124"/>
    </source>
</evidence>
<dbReference type="KEGG" id="pavi:110768314"/>
<protein>
    <submittedName>
        <fullName evidence="3">Uncharacterized protein LOC110768314</fullName>
    </submittedName>
</protein>
<dbReference type="InterPro" id="IPR054722">
    <property type="entry name" value="PolX-like_BBD"/>
</dbReference>
<dbReference type="PANTHER" id="PTHR35317">
    <property type="entry name" value="OS04G0629600 PROTEIN"/>
    <property type="match status" value="1"/>
</dbReference>
<gene>
    <name evidence="3" type="primary">LOC110768314</name>
</gene>
<organism evidence="2 3">
    <name type="scientific">Prunus avium</name>
    <name type="common">Cherry</name>
    <name type="synonym">Cerasus avium</name>
    <dbReference type="NCBI Taxonomy" id="42229"/>
    <lineage>
        <taxon>Eukaryota</taxon>
        <taxon>Viridiplantae</taxon>
        <taxon>Streptophyta</taxon>
        <taxon>Embryophyta</taxon>
        <taxon>Tracheophyta</taxon>
        <taxon>Spermatophyta</taxon>
        <taxon>Magnoliopsida</taxon>
        <taxon>eudicotyledons</taxon>
        <taxon>Gunneridae</taxon>
        <taxon>Pentapetalae</taxon>
        <taxon>rosids</taxon>
        <taxon>fabids</taxon>
        <taxon>Rosales</taxon>
        <taxon>Rosaceae</taxon>
        <taxon>Amygdaloideae</taxon>
        <taxon>Amygdaleae</taxon>
        <taxon>Prunus</taxon>
    </lineage>
</organism>
<dbReference type="GeneID" id="110768314"/>
<dbReference type="AlphaFoldDB" id="A0A6P5TJT0"/>
<dbReference type="Pfam" id="PF14223">
    <property type="entry name" value="Retrotran_gag_2"/>
    <property type="match status" value="1"/>
</dbReference>
<keyword evidence="2" id="KW-1185">Reference proteome</keyword>
<evidence type="ECO:0000259" key="1">
    <source>
        <dbReference type="Pfam" id="PF22936"/>
    </source>
</evidence>
<proteinExistence type="predicted"/>
<dbReference type="Proteomes" id="UP000515124">
    <property type="component" value="Unplaced"/>
</dbReference>
<dbReference type="RefSeq" id="XP_021827718.1">
    <property type="nucleotide sequence ID" value="XM_021972026.1"/>
</dbReference>
<accession>A0A6P5TJT0</accession>
<reference evidence="3" key="1">
    <citation type="submission" date="2025-08" db="UniProtKB">
        <authorList>
            <consortium name="RefSeq"/>
        </authorList>
    </citation>
    <scope>IDENTIFICATION</scope>
</reference>
<feature type="domain" description="Retrovirus-related Pol polyprotein from transposon TNT 1-94-like beta-barrel" evidence="1">
    <location>
        <begin position="93"/>
        <end position="139"/>
    </location>
</feature>
<name>A0A6P5TJT0_PRUAV</name>
<dbReference type="PANTHER" id="PTHR35317:SF37">
    <property type="entry name" value="DUF4219 DOMAIN-CONTAINING PROTEIN"/>
    <property type="match status" value="1"/>
</dbReference>
<dbReference type="Pfam" id="PF22936">
    <property type="entry name" value="Pol_BBD"/>
    <property type="match status" value="1"/>
</dbReference>
<sequence length="149" mass="17157">MANKMRIYGEDMQDVKVVEKILRSLTEKFNYVVCSIEESKDIDALPVDELQSSLIYECPSGNKEANYAELDEEEEMILMSYVELYKARREDTWFLDSGCSNHMCGDRTMFNELDEKFRHSVKLGNNTKIGCDGKGKCEAAAEWSRSCCY</sequence>